<reference evidence="1 2" key="1">
    <citation type="submission" date="2019-03" db="EMBL/GenBank/DDBJ databases">
        <title>Genome sequence of Sphingomonas sp. 17J27-24.</title>
        <authorList>
            <person name="Kim M."/>
            <person name="Maeng S."/>
            <person name="Sathiyaraj S."/>
        </authorList>
    </citation>
    <scope>NUCLEOTIDE SEQUENCE [LARGE SCALE GENOMIC DNA]</scope>
    <source>
        <strain evidence="1 2">17J27-24</strain>
    </source>
</reference>
<name>A0A4Y8ZLP6_9SPHN</name>
<comment type="caution">
    <text evidence="1">The sequence shown here is derived from an EMBL/GenBank/DDBJ whole genome shotgun (WGS) entry which is preliminary data.</text>
</comment>
<accession>A0A4Y8ZLP6</accession>
<gene>
    <name evidence="1" type="ORF">E2493_17545</name>
</gene>
<organism evidence="1 2">
    <name type="scientific">Sphingomonas parva</name>
    <dbReference type="NCBI Taxonomy" id="2555898"/>
    <lineage>
        <taxon>Bacteria</taxon>
        <taxon>Pseudomonadati</taxon>
        <taxon>Pseudomonadota</taxon>
        <taxon>Alphaproteobacteria</taxon>
        <taxon>Sphingomonadales</taxon>
        <taxon>Sphingomonadaceae</taxon>
        <taxon>Sphingomonas</taxon>
    </lineage>
</organism>
<dbReference type="Proteomes" id="UP000298213">
    <property type="component" value="Unassembled WGS sequence"/>
</dbReference>
<evidence type="ECO:0000313" key="2">
    <source>
        <dbReference type="Proteomes" id="UP000298213"/>
    </source>
</evidence>
<evidence type="ECO:0000313" key="1">
    <source>
        <dbReference type="EMBL" id="TFI56930.1"/>
    </source>
</evidence>
<sequence>MTLRLHIDRLVVDAGLGAAAADGPRLRAALEAELARLLAEEDAGWAPSEAWRVQAAARFVPRGGDVEAMGAEIAGTLHACLHQRQGEMP</sequence>
<dbReference type="AlphaFoldDB" id="A0A4Y8ZLP6"/>
<proteinExistence type="predicted"/>
<keyword evidence="2" id="KW-1185">Reference proteome</keyword>
<dbReference type="EMBL" id="SPDV01000045">
    <property type="protein sequence ID" value="TFI56930.1"/>
    <property type="molecule type" value="Genomic_DNA"/>
</dbReference>
<protein>
    <submittedName>
        <fullName evidence="1">Uncharacterized protein</fullName>
    </submittedName>
</protein>
<dbReference type="RefSeq" id="WP_135089508.1">
    <property type="nucleotide sequence ID" value="NZ_SPDV01000045.1"/>
</dbReference>